<reference evidence="2 3" key="1">
    <citation type="journal article" date="2019" name="Int. J. Syst. Evol. Microbiol.">
        <title>The Global Catalogue of Microorganisms (GCM) 10K type strain sequencing project: providing services to taxonomists for standard genome sequencing and annotation.</title>
        <authorList>
            <consortium name="The Broad Institute Genomics Platform"/>
            <consortium name="The Broad Institute Genome Sequencing Center for Infectious Disease"/>
            <person name="Wu L."/>
            <person name="Ma J."/>
        </authorList>
    </citation>
    <scope>NUCLEOTIDE SEQUENCE [LARGE SCALE GENOMIC DNA]</scope>
    <source>
        <strain evidence="2 3">JCM 7356</strain>
    </source>
</reference>
<proteinExistence type="predicted"/>
<keyword evidence="3" id="KW-1185">Reference proteome</keyword>
<dbReference type="EMBL" id="BAAATR010000009">
    <property type="protein sequence ID" value="GAA2243151.1"/>
    <property type="molecule type" value="Genomic_DNA"/>
</dbReference>
<evidence type="ECO:0000313" key="2">
    <source>
        <dbReference type="EMBL" id="GAA2243151.1"/>
    </source>
</evidence>
<feature type="compositionally biased region" description="Low complexity" evidence="1">
    <location>
        <begin position="140"/>
        <end position="149"/>
    </location>
</feature>
<gene>
    <name evidence="2" type="ORF">GCM10010430_26020</name>
</gene>
<feature type="compositionally biased region" description="Low complexity" evidence="1">
    <location>
        <begin position="66"/>
        <end position="81"/>
    </location>
</feature>
<feature type="compositionally biased region" description="Pro residues" evidence="1">
    <location>
        <begin position="150"/>
        <end position="159"/>
    </location>
</feature>
<evidence type="ECO:0000256" key="1">
    <source>
        <dbReference type="SAM" id="MobiDB-lite"/>
    </source>
</evidence>
<organism evidence="2 3">
    <name type="scientific">Kitasatospora cystarginea</name>
    <dbReference type="NCBI Taxonomy" id="58350"/>
    <lineage>
        <taxon>Bacteria</taxon>
        <taxon>Bacillati</taxon>
        <taxon>Actinomycetota</taxon>
        <taxon>Actinomycetes</taxon>
        <taxon>Kitasatosporales</taxon>
        <taxon>Streptomycetaceae</taxon>
        <taxon>Kitasatospora</taxon>
    </lineage>
</organism>
<evidence type="ECO:0000313" key="3">
    <source>
        <dbReference type="Proteomes" id="UP001500305"/>
    </source>
</evidence>
<sequence length="179" mass="17692">MRMTAPGATAPQPGRASTAGRPAGALLVLLLVGLLAVLPCAGRAQAAPAKPGQSPATTVTAALPDPSAATAHSAAPATRASGTHGHGVTTRTLYGLPLDGGLPLTWCSVDGDHPVPGSGCSSHPFCAQESQLPNAPPQPAAAVPNQPLSPEAPPRPAAPTAPTGLDHAPDLHVLQVQRS</sequence>
<accession>A0ABN3DWA9</accession>
<feature type="region of interest" description="Disordered" evidence="1">
    <location>
        <begin position="66"/>
        <end position="86"/>
    </location>
</feature>
<comment type="caution">
    <text evidence="2">The sequence shown here is derived from an EMBL/GenBank/DDBJ whole genome shotgun (WGS) entry which is preliminary data.</text>
</comment>
<protein>
    <submittedName>
        <fullName evidence="2">Uncharacterized protein</fullName>
    </submittedName>
</protein>
<feature type="region of interest" description="Disordered" evidence="1">
    <location>
        <begin position="129"/>
        <end position="179"/>
    </location>
</feature>
<name>A0ABN3DWA9_9ACTN</name>
<dbReference type="Proteomes" id="UP001500305">
    <property type="component" value="Unassembled WGS sequence"/>
</dbReference>